<dbReference type="Proteomes" id="UP001595547">
    <property type="component" value="Unassembled WGS sequence"/>
</dbReference>
<dbReference type="RefSeq" id="WP_380071822.1">
    <property type="nucleotide sequence ID" value="NZ_JBHRTO010000001.1"/>
</dbReference>
<dbReference type="EMBL" id="JBHRTO010000001">
    <property type="protein sequence ID" value="MFC3180190.1"/>
    <property type="molecule type" value="Genomic_DNA"/>
</dbReference>
<evidence type="ECO:0000313" key="2">
    <source>
        <dbReference type="Proteomes" id="UP001595547"/>
    </source>
</evidence>
<dbReference type="InterPro" id="IPR029063">
    <property type="entry name" value="SAM-dependent_MTases_sf"/>
</dbReference>
<accession>A0ABV7IV94</accession>
<organism evidence="1 2">
    <name type="scientific">Cypionkella sinensis</name>
    <dbReference type="NCBI Taxonomy" id="1756043"/>
    <lineage>
        <taxon>Bacteria</taxon>
        <taxon>Pseudomonadati</taxon>
        <taxon>Pseudomonadota</taxon>
        <taxon>Alphaproteobacteria</taxon>
        <taxon>Rhodobacterales</taxon>
        <taxon>Paracoccaceae</taxon>
        <taxon>Cypionkella</taxon>
    </lineage>
</organism>
<gene>
    <name evidence="1" type="ORF">ACFOGH_04240</name>
</gene>
<protein>
    <recommendedName>
        <fullName evidence="3">Class I SAM-dependent methyltransferase</fullName>
    </recommendedName>
</protein>
<keyword evidence="2" id="KW-1185">Reference proteome</keyword>
<reference evidence="2" key="1">
    <citation type="journal article" date="2019" name="Int. J. Syst. Evol. Microbiol.">
        <title>The Global Catalogue of Microorganisms (GCM) 10K type strain sequencing project: providing services to taxonomists for standard genome sequencing and annotation.</title>
        <authorList>
            <consortium name="The Broad Institute Genomics Platform"/>
            <consortium name="The Broad Institute Genome Sequencing Center for Infectious Disease"/>
            <person name="Wu L."/>
            <person name="Ma J."/>
        </authorList>
    </citation>
    <scope>NUCLEOTIDE SEQUENCE [LARGE SCALE GENOMIC DNA]</scope>
    <source>
        <strain evidence="2">KCTC 52039</strain>
    </source>
</reference>
<evidence type="ECO:0000313" key="1">
    <source>
        <dbReference type="EMBL" id="MFC3180190.1"/>
    </source>
</evidence>
<comment type="caution">
    <text evidence="1">The sequence shown here is derived from an EMBL/GenBank/DDBJ whole genome shotgun (WGS) entry which is preliminary data.</text>
</comment>
<evidence type="ECO:0008006" key="3">
    <source>
        <dbReference type="Google" id="ProtNLM"/>
    </source>
</evidence>
<sequence>MAKPFSRPKVTLPPEAEAAVRHYYGQAAVILEYGSGGSTVIAAEMPGKLVFSVESDVHWLRGMRGYFEENPPASPVVMHHGRIGRTREWGFPENDEQFRKWPGYPLSIWDLPEFVHPDVVLIDGRFRPACFLSVLFKITRPVVLLWDDYVDRLEYHECEKFAKPVAMHGRMARFALTPTPIPADKLQWIIQSFLRAH</sequence>
<name>A0ABV7IV94_9RHOB</name>
<dbReference type="Gene3D" id="3.40.50.150">
    <property type="entry name" value="Vaccinia Virus protein VP39"/>
    <property type="match status" value="1"/>
</dbReference>
<proteinExistence type="predicted"/>